<protein>
    <recommendedName>
        <fullName evidence="1">CMP/dCMP-type deaminase domain-containing protein</fullName>
    </recommendedName>
</protein>
<dbReference type="SUPFAM" id="SSF53927">
    <property type="entry name" value="Cytidine deaminase-like"/>
    <property type="match status" value="1"/>
</dbReference>
<dbReference type="InterPro" id="IPR002125">
    <property type="entry name" value="CMP_dCMP_dom"/>
</dbReference>
<dbReference type="AlphaFoldDB" id="A0A6C0LAL5"/>
<accession>A0A6C0LAL5</accession>
<proteinExistence type="predicted"/>
<organism evidence="2">
    <name type="scientific">viral metagenome</name>
    <dbReference type="NCBI Taxonomy" id="1070528"/>
    <lineage>
        <taxon>unclassified sequences</taxon>
        <taxon>metagenomes</taxon>
        <taxon>organismal metagenomes</taxon>
    </lineage>
</organism>
<dbReference type="PROSITE" id="PS51747">
    <property type="entry name" value="CYT_DCMP_DEAMINASES_2"/>
    <property type="match status" value="1"/>
</dbReference>
<dbReference type="InterPro" id="IPR016193">
    <property type="entry name" value="Cytidine_deaminase-like"/>
</dbReference>
<sequence length="189" mass="21729">MVDVRNAQRGGSTVNKIRKNSGRMNRTGYYTSNYFECIDSTCARHSNEKQKYYLNIAAKIAIKSPMYNHKHGAIIVYKDKIIGSGFNYYMADFSIHAEVAAIASIHKKKKHILNECDIYVVRIGPDRFNNPLKYSRPCTNCSNTIIKNNIKNAFYSTNYEYDIIRECADTQKCKKDKCQSVKPVKCILQ</sequence>
<dbReference type="Pfam" id="PF00383">
    <property type="entry name" value="dCMP_cyt_deam_1"/>
    <property type="match status" value="1"/>
</dbReference>
<dbReference type="GO" id="GO:0003824">
    <property type="term" value="F:catalytic activity"/>
    <property type="evidence" value="ECO:0007669"/>
    <property type="project" value="InterPro"/>
</dbReference>
<dbReference type="Gene3D" id="3.40.140.10">
    <property type="entry name" value="Cytidine Deaminase, domain 2"/>
    <property type="match status" value="1"/>
</dbReference>
<evidence type="ECO:0000259" key="1">
    <source>
        <dbReference type="PROSITE" id="PS51747"/>
    </source>
</evidence>
<feature type="domain" description="CMP/dCMP-type deaminase" evidence="1">
    <location>
        <begin position="48"/>
        <end position="167"/>
    </location>
</feature>
<dbReference type="EMBL" id="MN740454">
    <property type="protein sequence ID" value="QHU27350.1"/>
    <property type="molecule type" value="Genomic_DNA"/>
</dbReference>
<name>A0A6C0LAL5_9ZZZZ</name>
<reference evidence="2" key="1">
    <citation type="journal article" date="2020" name="Nature">
        <title>Giant virus diversity and host interactions through global metagenomics.</title>
        <authorList>
            <person name="Schulz F."/>
            <person name="Roux S."/>
            <person name="Paez-Espino D."/>
            <person name="Jungbluth S."/>
            <person name="Walsh D.A."/>
            <person name="Denef V.J."/>
            <person name="McMahon K.D."/>
            <person name="Konstantinidis K.T."/>
            <person name="Eloe-Fadrosh E.A."/>
            <person name="Kyrpides N.C."/>
            <person name="Woyke T."/>
        </authorList>
    </citation>
    <scope>NUCLEOTIDE SEQUENCE</scope>
    <source>
        <strain evidence="2">GVMAG-M-3300027763-16</strain>
    </source>
</reference>
<evidence type="ECO:0000313" key="2">
    <source>
        <dbReference type="EMBL" id="QHU27350.1"/>
    </source>
</evidence>